<proteinExistence type="predicted"/>
<dbReference type="InterPro" id="IPR050807">
    <property type="entry name" value="TransReg_Diox_bact_type"/>
</dbReference>
<evidence type="ECO:0000259" key="3">
    <source>
        <dbReference type="PROSITE" id="PS50943"/>
    </source>
</evidence>
<dbReference type="Pfam" id="PF08671">
    <property type="entry name" value="SinI"/>
    <property type="match status" value="1"/>
</dbReference>
<accession>A0A428MZU8</accession>
<dbReference type="GO" id="GO:0046983">
    <property type="term" value="F:protein dimerization activity"/>
    <property type="evidence" value="ECO:0007669"/>
    <property type="project" value="InterPro"/>
</dbReference>
<dbReference type="SUPFAM" id="SSF47413">
    <property type="entry name" value="lambda repressor-like DNA-binding domains"/>
    <property type="match status" value="1"/>
</dbReference>
<dbReference type="EMBL" id="RBVX01000022">
    <property type="protein sequence ID" value="RSL31675.1"/>
    <property type="molecule type" value="Genomic_DNA"/>
</dbReference>
<name>A0A428MZU8_9BACI</name>
<reference evidence="5 6" key="1">
    <citation type="submission" date="2018-10" db="EMBL/GenBank/DDBJ databases">
        <title>Draft genome sequence of Bacillus salarius IM0101, isolated from a hypersaline soil in Inner Mongolia, China.</title>
        <authorList>
            <person name="Yamprayoonswat W."/>
            <person name="Boonvisut S."/>
            <person name="Jumpathong W."/>
            <person name="Sittihan S."/>
            <person name="Ruangsuj P."/>
            <person name="Wanthongcharoen S."/>
            <person name="Thongpramul N."/>
            <person name="Pimmason S."/>
            <person name="Yu B."/>
            <person name="Yasawong M."/>
        </authorList>
    </citation>
    <scope>NUCLEOTIDE SEQUENCE [LARGE SCALE GENOMIC DNA]</scope>
    <source>
        <strain evidence="5 6">IM0101</strain>
    </source>
</reference>
<dbReference type="CDD" id="cd00093">
    <property type="entry name" value="HTH_XRE"/>
    <property type="match status" value="1"/>
</dbReference>
<dbReference type="GO" id="GO:0003700">
    <property type="term" value="F:DNA-binding transcription factor activity"/>
    <property type="evidence" value="ECO:0007669"/>
    <property type="project" value="TreeGrafter"/>
</dbReference>
<dbReference type="PANTHER" id="PTHR46797:SF13">
    <property type="entry name" value="HTH-TYPE TRANSCRIPTIONAL REGULATOR SINR"/>
    <property type="match status" value="1"/>
</dbReference>
<dbReference type="OrthoDB" id="1859224at2"/>
<sequence length="135" mass="15830">MIGQKIKLYRRKKGLSLSDLSNKSNISKSYLSYIERDVKQNPSIDVLKKIASVMDISVEELIEDSIPGLQDEQTLDEEWILLIQEAIRAGVSKEQFKDFQEYIKYENWTRQKREKRKQKVKKTHGRGGMNVEKPE</sequence>
<dbReference type="AlphaFoldDB" id="A0A428MZU8"/>
<keyword evidence="1" id="KW-0238">DNA-binding</keyword>
<organism evidence="5 6">
    <name type="scientific">Salibacterium salarium</name>
    <dbReference type="NCBI Taxonomy" id="284579"/>
    <lineage>
        <taxon>Bacteria</taxon>
        <taxon>Bacillati</taxon>
        <taxon>Bacillota</taxon>
        <taxon>Bacilli</taxon>
        <taxon>Bacillales</taxon>
        <taxon>Bacillaceae</taxon>
    </lineage>
</organism>
<dbReference type="PROSITE" id="PS51500">
    <property type="entry name" value="SIN"/>
    <property type="match status" value="1"/>
</dbReference>
<dbReference type="GO" id="GO:0005829">
    <property type="term" value="C:cytosol"/>
    <property type="evidence" value="ECO:0007669"/>
    <property type="project" value="TreeGrafter"/>
</dbReference>
<protein>
    <submittedName>
        <fullName evidence="5">Helix-turn-helix domain-containing protein</fullName>
    </submittedName>
</protein>
<evidence type="ECO:0000313" key="6">
    <source>
        <dbReference type="Proteomes" id="UP000275076"/>
    </source>
</evidence>
<feature type="region of interest" description="Disordered" evidence="2">
    <location>
        <begin position="112"/>
        <end position="135"/>
    </location>
</feature>
<gene>
    <name evidence="5" type="ORF">D7Z54_19745</name>
</gene>
<dbReference type="InterPro" id="IPR036281">
    <property type="entry name" value="SinR/SinI_dimer_dom_sf"/>
</dbReference>
<evidence type="ECO:0000256" key="1">
    <source>
        <dbReference type="ARBA" id="ARBA00023125"/>
    </source>
</evidence>
<feature type="compositionally biased region" description="Basic residues" evidence="2">
    <location>
        <begin position="112"/>
        <end position="125"/>
    </location>
</feature>
<dbReference type="RefSeq" id="WP_125558232.1">
    <property type="nucleotide sequence ID" value="NZ_RBVX01000022.1"/>
</dbReference>
<dbReference type="Pfam" id="PF01381">
    <property type="entry name" value="HTH_3"/>
    <property type="match status" value="1"/>
</dbReference>
<dbReference type="SUPFAM" id="SSF47406">
    <property type="entry name" value="SinR repressor dimerisation domain-like"/>
    <property type="match status" value="1"/>
</dbReference>
<evidence type="ECO:0000256" key="2">
    <source>
        <dbReference type="SAM" id="MobiDB-lite"/>
    </source>
</evidence>
<dbReference type="PROSITE" id="PS50943">
    <property type="entry name" value="HTH_CROC1"/>
    <property type="match status" value="1"/>
</dbReference>
<dbReference type="PANTHER" id="PTHR46797">
    <property type="entry name" value="HTH-TYPE TRANSCRIPTIONAL REGULATOR"/>
    <property type="match status" value="1"/>
</dbReference>
<evidence type="ECO:0000259" key="4">
    <source>
        <dbReference type="PROSITE" id="PS51500"/>
    </source>
</evidence>
<keyword evidence="6" id="KW-1185">Reference proteome</keyword>
<dbReference type="Proteomes" id="UP000275076">
    <property type="component" value="Unassembled WGS sequence"/>
</dbReference>
<feature type="domain" description="HTH cro/C1-type" evidence="3">
    <location>
        <begin position="6"/>
        <end position="61"/>
    </location>
</feature>
<dbReference type="SMART" id="SM00530">
    <property type="entry name" value="HTH_XRE"/>
    <property type="match status" value="1"/>
</dbReference>
<dbReference type="InterPro" id="IPR010982">
    <property type="entry name" value="Lambda_DNA-bd_dom_sf"/>
</dbReference>
<dbReference type="GO" id="GO:0003677">
    <property type="term" value="F:DNA binding"/>
    <property type="evidence" value="ECO:0007669"/>
    <property type="project" value="UniProtKB-KW"/>
</dbReference>
<comment type="caution">
    <text evidence="5">The sequence shown here is derived from an EMBL/GenBank/DDBJ whole genome shotgun (WGS) entry which is preliminary data.</text>
</comment>
<dbReference type="Gene3D" id="1.10.260.40">
    <property type="entry name" value="lambda repressor-like DNA-binding domains"/>
    <property type="match status" value="1"/>
</dbReference>
<dbReference type="InterPro" id="IPR010981">
    <property type="entry name" value="SinR/SinI_dimer_dom"/>
</dbReference>
<evidence type="ECO:0000313" key="5">
    <source>
        <dbReference type="EMBL" id="RSL31675.1"/>
    </source>
</evidence>
<feature type="domain" description="Sin" evidence="4">
    <location>
        <begin position="66"/>
        <end position="104"/>
    </location>
</feature>
<dbReference type="InterPro" id="IPR001387">
    <property type="entry name" value="Cro/C1-type_HTH"/>
</dbReference>